<evidence type="ECO:0000256" key="11">
    <source>
        <dbReference type="RuleBase" id="RU004326"/>
    </source>
</evidence>
<dbReference type="PANTHER" id="PTHR43771:SF1">
    <property type="entry name" value="PHOSPHOMANNOMUTASE"/>
    <property type="match status" value="1"/>
</dbReference>
<comment type="cofactor">
    <cofactor evidence="2">
        <name>Mg(2+)</name>
        <dbReference type="ChEBI" id="CHEBI:18420"/>
    </cofactor>
</comment>
<feature type="domain" description="Alpha-D-phosphohexomutase alpha/beta/alpha" evidence="13">
    <location>
        <begin position="11"/>
        <end position="131"/>
    </location>
</feature>
<dbReference type="InterPro" id="IPR005845">
    <property type="entry name" value="A-D-PHexomutase_a/b/a-II"/>
</dbReference>
<evidence type="ECO:0000256" key="8">
    <source>
        <dbReference type="ARBA" id="ARBA00022723"/>
    </source>
</evidence>
<dbReference type="InterPro" id="IPR005846">
    <property type="entry name" value="A-D-PHexomutase_a/b/a-III"/>
</dbReference>
<sequence length="460" mass="50819">MENNNKKLSCFKAYDIRGKLGEELNEDIAWRIGRAYAQCLEPKQVVVGGDVRLTSESLKLALAEGLMAGGCDVLDIGLSGTEEIYFATFHLGVDGGIEVTASHNPIDYNGMKLVRSGARPISGDTGLKEIQLLAEINDFAPSQRMGSYKKINVLNEYVDHLLGYINLDNFRIKPIKLVINSGNGTAGHVIDEIEKRFKTAGIPVDFIKVHNDPDGTFPHGIPNPLLPEARQDTASAVVTAEADMGIAFDGDFDRCFLFDEKANFIEGYYIVGLLAEAFLNKERGAKIIHDPRLTWNTVDIVERAGGIPVMSKTGHAFIKERMRKENAVYGGEMSAHHYFREFAYCDSGMIPWLLVAELVITSGRSLGSLVESRIARFPVSGEINRKVVHASALIDEIENRYSSLAVDIDYTDGLSMSFPGWRFNIRTSNTEPLLRLNVEADADLGLMEAKRDELLGLIKS</sequence>
<reference evidence="16" key="1">
    <citation type="submission" date="2019-03" db="EMBL/GenBank/DDBJ databases">
        <title>Genetic characterization of the O-antigen and development of a molecular serotyping scheme for Enterobacter cloacae.</title>
        <authorList>
            <person name="Li Y."/>
            <person name="Huang J."/>
            <person name="Wang X."/>
            <person name="Xu C."/>
            <person name="Han T."/>
            <person name="Guo X."/>
        </authorList>
    </citation>
    <scope>NUCLEOTIDE SEQUENCE</scope>
    <source>
        <strain evidence="16">NCTC 11572</strain>
    </source>
</reference>
<comment type="catalytic activity">
    <reaction evidence="1">
        <text>alpha-D-mannose 1-phosphate = D-mannose 6-phosphate</text>
        <dbReference type="Rhea" id="RHEA:11140"/>
        <dbReference type="ChEBI" id="CHEBI:58409"/>
        <dbReference type="ChEBI" id="CHEBI:58735"/>
        <dbReference type="EC" id="5.4.2.8"/>
    </reaction>
</comment>
<evidence type="ECO:0000259" key="13">
    <source>
        <dbReference type="Pfam" id="PF02878"/>
    </source>
</evidence>
<keyword evidence="10" id="KW-0413">Isomerase</keyword>
<dbReference type="SUPFAM" id="SSF55957">
    <property type="entry name" value="Phosphoglucomutase, C-terminal domain"/>
    <property type="match status" value="1"/>
</dbReference>
<dbReference type="PANTHER" id="PTHR43771">
    <property type="entry name" value="PHOSPHOMANNOMUTASE"/>
    <property type="match status" value="1"/>
</dbReference>
<protein>
    <recommendedName>
        <fullName evidence="6">Phosphomannomutase</fullName>
        <ecNumber evidence="5">5.4.2.8</ecNumber>
    </recommendedName>
</protein>
<dbReference type="AlphaFoldDB" id="A0A6B9XY93"/>
<dbReference type="InterPro" id="IPR016066">
    <property type="entry name" value="A-D-PHexomutase_CS"/>
</dbReference>
<feature type="domain" description="Alpha-D-phosphohexomutase alpha/beta/alpha" evidence="14">
    <location>
        <begin position="156"/>
        <end position="261"/>
    </location>
</feature>
<dbReference type="InterPro" id="IPR016055">
    <property type="entry name" value="A-D-PHexomutase_a/b/a-I/II/III"/>
</dbReference>
<evidence type="ECO:0000259" key="12">
    <source>
        <dbReference type="Pfam" id="PF00408"/>
    </source>
</evidence>
<dbReference type="Pfam" id="PF00408">
    <property type="entry name" value="PGM_PMM_IV"/>
    <property type="match status" value="1"/>
</dbReference>
<dbReference type="CDD" id="cd03089">
    <property type="entry name" value="PMM_PGM"/>
    <property type="match status" value="1"/>
</dbReference>
<dbReference type="GO" id="GO:0004615">
    <property type="term" value="F:phosphomannomutase activity"/>
    <property type="evidence" value="ECO:0007669"/>
    <property type="project" value="UniProtKB-EC"/>
</dbReference>
<keyword evidence="9 11" id="KW-0460">Magnesium</keyword>
<comment type="pathway">
    <text evidence="3">Nucleotide-sugar biosynthesis; GDP-alpha-D-mannose biosynthesis; alpha-D-mannose 1-phosphate from D-fructose 6-phosphate: step 2/2.</text>
</comment>
<dbReference type="InterPro" id="IPR005841">
    <property type="entry name" value="Alpha-D-phosphohexomutase_SF"/>
</dbReference>
<keyword evidence="7" id="KW-0597">Phosphoprotein</keyword>
<dbReference type="InterPro" id="IPR005843">
    <property type="entry name" value="A-D-PHexomutase_C"/>
</dbReference>
<feature type="domain" description="Alpha-D-phosphohexomutase alpha/beta/alpha" evidence="15">
    <location>
        <begin position="267"/>
        <end position="376"/>
    </location>
</feature>
<evidence type="ECO:0000256" key="9">
    <source>
        <dbReference type="ARBA" id="ARBA00022842"/>
    </source>
</evidence>
<proteinExistence type="inferred from homology"/>
<dbReference type="Pfam" id="PF02880">
    <property type="entry name" value="PGM_PMM_III"/>
    <property type="match status" value="1"/>
</dbReference>
<dbReference type="EMBL" id="MK595715">
    <property type="protein sequence ID" value="QHR93083.1"/>
    <property type="molecule type" value="Genomic_DNA"/>
</dbReference>
<dbReference type="Pfam" id="PF02879">
    <property type="entry name" value="PGM_PMM_II"/>
    <property type="match status" value="1"/>
</dbReference>
<evidence type="ECO:0000256" key="3">
    <source>
        <dbReference type="ARBA" id="ARBA00004699"/>
    </source>
</evidence>
<gene>
    <name evidence="16" type="primary">manB</name>
</gene>
<dbReference type="SUPFAM" id="SSF53738">
    <property type="entry name" value="Phosphoglucomutase, first 3 domains"/>
    <property type="match status" value="3"/>
</dbReference>
<dbReference type="PROSITE" id="PS00710">
    <property type="entry name" value="PGM_PMM"/>
    <property type="match status" value="1"/>
</dbReference>
<dbReference type="GO" id="GO:0000287">
    <property type="term" value="F:magnesium ion binding"/>
    <property type="evidence" value="ECO:0007669"/>
    <property type="project" value="InterPro"/>
</dbReference>
<evidence type="ECO:0000256" key="7">
    <source>
        <dbReference type="ARBA" id="ARBA00022553"/>
    </source>
</evidence>
<dbReference type="Gene3D" id="3.30.310.50">
    <property type="entry name" value="Alpha-D-phosphohexomutase, C-terminal domain"/>
    <property type="match status" value="1"/>
</dbReference>
<feature type="domain" description="Alpha-D-phosphohexomutase C-terminal" evidence="12">
    <location>
        <begin position="382"/>
        <end position="447"/>
    </location>
</feature>
<dbReference type="PRINTS" id="PR00509">
    <property type="entry name" value="PGMPMM"/>
</dbReference>
<name>A0A6B9XY93_ENTCL</name>
<accession>A0A6B9XY93</accession>
<evidence type="ECO:0000256" key="1">
    <source>
        <dbReference type="ARBA" id="ARBA00000586"/>
    </source>
</evidence>
<dbReference type="InterPro" id="IPR036900">
    <property type="entry name" value="A-D-PHexomutase_C_sf"/>
</dbReference>
<evidence type="ECO:0000256" key="4">
    <source>
        <dbReference type="ARBA" id="ARBA00010231"/>
    </source>
</evidence>
<evidence type="ECO:0000259" key="15">
    <source>
        <dbReference type="Pfam" id="PF02880"/>
    </source>
</evidence>
<comment type="similarity">
    <text evidence="4 11">Belongs to the phosphohexose mutase family.</text>
</comment>
<keyword evidence="8 11" id="KW-0479">Metal-binding</keyword>
<evidence type="ECO:0000256" key="10">
    <source>
        <dbReference type="ARBA" id="ARBA00023235"/>
    </source>
</evidence>
<evidence type="ECO:0000256" key="2">
    <source>
        <dbReference type="ARBA" id="ARBA00001946"/>
    </source>
</evidence>
<evidence type="ECO:0000256" key="5">
    <source>
        <dbReference type="ARBA" id="ARBA00012730"/>
    </source>
</evidence>
<dbReference type="Pfam" id="PF02878">
    <property type="entry name" value="PGM_PMM_I"/>
    <property type="match status" value="1"/>
</dbReference>
<evidence type="ECO:0000313" key="16">
    <source>
        <dbReference type="EMBL" id="QHR93083.1"/>
    </source>
</evidence>
<dbReference type="InterPro" id="IPR005844">
    <property type="entry name" value="A-D-PHexomutase_a/b/a-I"/>
</dbReference>
<dbReference type="GO" id="GO:0005975">
    <property type="term" value="P:carbohydrate metabolic process"/>
    <property type="evidence" value="ECO:0007669"/>
    <property type="project" value="InterPro"/>
</dbReference>
<evidence type="ECO:0000259" key="14">
    <source>
        <dbReference type="Pfam" id="PF02879"/>
    </source>
</evidence>
<dbReference type="Gene3D" id="3.40.120.10">
    <property type="entry name" value="Alpha-D-Glucose-1,6-Bisphosphate, subunit A, domain 3"/>
    <property type="match status" value="3"/>
</dbReference>
<dbReference type="EC" id="5.4.2.8" evidence="5"/>
<organism evidence="16">
    <name type="scientific">Enterobacter cloacae</name>
    <dbReference type="NCBI Taxonomy" id="550"/>
    <lineage>
        <taxon>Bacteria</taxon>
        <taxon>Pseudomonadati</taxon>
        <taxon>Pseudomonadota</taxon>
        <taxon>Gammaproteobacteria</taxon>
        <taxon>Enterobacterales</taxon>
        <taxon>Enterobacteriaceae</taxon>
        <taxon>Enterobacter</taxon>
        <taxon>Enterobacter cloacae complex</taxon>
    </lineage>
</organism>
<evidence type="ECO:0000256" key="6">
    <source>
        <dbReference type="ARBA" id="ARBA00021706"/>
    </source>
</evidence>